<proteinExistence type="predicted"/>
<reference evidence="2 3" key="1">
    <citation type="journal article" date="2013" name="Int. J. Syst. Evol. Microbiol.">
        <title>Ilumatobacter nonamiense sp. nov. and Ilumatobacter coccineum sp. nov., isolated from seashore sand.</title>
        <authorList>
            <person name="Matsumoto A."/>
            <person name="Kasai H."/>
            <person name="Matsuo Y."/>
            <person name="Shizuri Y."/>
            <person name="Ichikawa N."/>
            <person name="Fujita N."/>
            <person name="Omura S."/>
            <person name="Takahashi Y."/>
        </authorList>
    </citation>
    <scope>NUCLEOTIDE SEQUENCE [LARGE SCALE GENOMIC DNA]</scope>
    <source>
        <strain evidence="3">NBRC 103263 / KCTC 29153 / YM16-304</strain>
    </source>
</reference>
<dbReference type="Proteomes" id="UP000011863">
    <property type="component" value="Chromosome"/>
</dbReference>
<evidence type="ECO:0008006" key="4">
    <source>
        <dbReference type="Google" id="ProtNLM"/>
    </source>
</evidence>
<name>A0A6C7EBE0_ILUCY</name>
<protein>
    <recommendedName>
        <fullName evidence="4">DUF1990 domain-containing protein</fullName>
    </recommendedName>
</protein>
<evidence type="ECO:0000313" key="2">
    <source>
        <dbReference type="EMBL" id="BAN03633.1"/>
    </source>
</evidence>
<accession>A0A6C7EBE0</accession>
<dbReference type="OrthoDB" id="4193407at2"/>
<feature type="region of interest" description="Disordered" evidence="1">
    <location>
        <begin position="36"/>
        <end position="55"/>
    </location>
</feature>
<gene>
    <name evidence="2" type="ORF">YM304_33190</name>
</gene>
<evidence type="ECO:0000313" key="3">
    <source>
        <dbReference type="Proteomes" id="UP000011863"/>
    </source>
</evidence>
<evidence type="ECO:0000256" key="1">
    <source>
        <dbReference type="SAM" id="MobiDB-lite"/>
    </source>
</evidence>
<organism evidence="2 3">
    <name type="scientific">Ilumatobacter coccineus (strain NBRC 103263 / KCTC 29153 / YM16-304)</name>
    <dbReference type="NCBI Taxonomy" id="1313172"/>
    <lineage>
        <taxon>Bacteria</taxon>
        <taxon>Bacillati</taxon>
        <taxon>Actinomycetota</taxon>
        <taxon>Acidimicrobiia</taxon>
        <taxon>Acidimicrobiales</taxon>
        <taxon>Ilumatobacteraceae</taxon>
        <taxon>Ilumatobacter</taxon>
    </lineage>
</organism>
<dbReference type="AlphaFoldDB" id="A0A6C7EBE0"/>
<sequence>MSSFTALRNAARAVVGLPIMAVQHLARVRHLERTQREVTSLSEPAPMPVTAGGDDDLQTRFDGVGPLLMRTYSVEIVEATMTAAELMDRFRDDPNQFCPQHLAGFHAPTGETSRHLRDGEEVLVELPGPWNGPLLVRIESPTETVLATRDGHMEAGQIRFRTSDDGDHLTFVIRSWARAGDRWFRRLHVDTPIAREVQTAMWAHTCDRAVKMAGGSRRGPVRAETEVLANSDIGDDHARG</sequence>
<dbReference type="EMBL" id="AP012057">
    <property type="protein sequence ID" value="BAN03633.1"/>
    <property type="molecule type" value="Genomic_DNA"/>
</dbReference>
<dbReference type="KEGG" id="aym:YM304_33190"/>
<keyword evidence="3" id="KW-1185">Reference proteome</keyword>
<dbReference type="RefSeq" id="WP_015442880.1">
    <property type="nucleotide sequence ID" value="NC_020520.1"/>
</dbReference>